<accession>A0AAN6TD39</accession>
<comment type="caution">
    <text evidence="2">The sequence shown here is derived from an EMBL/GenBank/DDBJ whole genome shotgun (WGS) entry which is preliminary data.</text>
</comment>
<proteinExistence type="predicted"/>
<organism evidence="2 3">
    <name type="scientific">Canariomyces notabilis</name>
    <dbReference type="NCBI Taxonomy" id="2074819"/>
    <lineage>
        <taxon>Eukaryota</taxon>
        <taxon>Fungi</taxon>
        <taxon>Dikarya</taxon>
        <taxon>Ascomycota</taxon>
        <taxon>Pezizomycotina</taxon>
        <taxon>Sordariomycetes</taxon>
        <taxon>Sordariomycetidae</taxon>
        <taxon>Sordariales</taxon>
        <taxon>Chaetomiaceae</taxon>
        <taxon>Canariomyces</taxon>
    </lineage>
</organism>
<evidence type="ECO:0000313" key="3">
    <source>
        <dbReference type="Proteomes" id="UP001302812"/>
    </source>
</evidence>
<evidence type="ECO:0000313" key="2">
    <source>
        <dbReference type="EMBL" id="KAK4112199.1"/>
    </source>
</evidence>
<sequence length="180" mass="19560">MPYFCWKVCLRFGCGCIEFSDTQHVCGPFRHDCTAWMTMKKTDKSCEVHRRGQSRALHGGDDSNIFKDGEPSPAPPLVEDGEPSNPGTRGKVGGGDRPPEGWLPAAGGEVVGEQGCWIRCYQEEGGERFERCDAAFGGERSGLQPAESVAQQGTVLKVAGEGIPAKSHWEGSYLARRQEA</sequence>
<dbReference type="AlphaFoldDB" id="A0AAN6TD39"/>
<dbReference type="RefSeq" id="XP_064669769.1">
    <property type="nucleotide sequence ID" value="XM_064808525.1"/>
</dbReference>
<protein>
    <submittedName>
        <fullName evidence="2">Uncharacterized protein</fullName>
    </submittedName>
</protein>
<gene>
    <name evidence="2" type="ORF">N656DRAFT_114578</name>
</gene>
<feature type="compositionally biased region" description="Basic and acidic residues" evidence="1">
    <location>
        <begin position="58"/>
        <end position="70"/>
    </location>
</feature>
<reference evidence="2" key="2">
    <citation type="submission" date="2023-05" db="EMBL/GenBank/DDBJ databases">
        <authorList>
            <consortium name="Lawrence Berkeley National Laboratory"/>
            <person name="Steindorff A."/>
            <person name="Hensen N."/>
            <person name="Bonometti L."/>
            <person name="Westerberg I."/>
            <person name="Brannstrom I.O."/>
            <person name="Guillou S."/>
            <person name="Cros-Aarteil S."/>
            <person name="Calhoun S."/>
            <person name="Haridas S."/>
            <person name="Kuo A."/>
            <person name="Mondo S."/>
            <person name="Pangilinan J."/>
            <person name="Riley R."/>
            <person name="Labutti K."/>
            <person name="Andreopoulos B."/>
            <person name="Lipzen A."/>
            <person name="Chen C."/>
            <person name="Yanf M."/>
            <person name="Daum C."/>
            <person name="Ng V."/>
            <person name="Clum A."/>
            <person name="Ohm R."/>
            <person name="Martin F."/>
            <person name="Silar P."/>
            <person name="Natvig D."/>
            <person name="Lalanne C."/>
            <person name="Gautier V."/>
            <person name="Ament-Velasquez S.L."/>
            <person name="Kruys A."/>
            <person name="Hutchinson M.I."/>
            <person name="Powell A.J."/>
            <person name="Barry K."/>
            <person name="Miller A.N."/>
            <person name="Grigoriev I.V."/>
            <person name="Debuchy R."/>
            <person name="Gladieux P."/>
            <person name="Thoren M.H."/>
            <person name="Johannesson H."/>
        </authorList>
    </citation>
    <scope>NUCLEOTIDE SEQUENCE</scope>
    <source>
        <strain evidence="2">CBS 508.74</strain>
    </source>
</reference>
<reference evidence="2" key="1">
    <citation type="journal article" date="2023" name="Mol. Phylogenet. Evol.">
        <title>Genome-scale phylogeny and comparative genomics of the fungal order Sordariales.</title>
        <authorList>
            <person name="Hensen N."/>
            <person name="Bonometti L."/>
            <person name="Westerberg I."/>
            <person name="Brannstrom I.O."/>
            <person name="Guillou S."/>
            <person name="Cros-Aarteil S."/>
            <person name="Calhoun S."/>
            <person name="Haridas S."/>
            <person name="Kuo A."/>
            <person name="Mondo S."/>
            <person name="Pangilinan J."/>
            <person name="Riley R."/>
            <person name="LaButti K."/>
            <person name="Andreopoulos B."/>
            <person name="Lipzen A."/>
            <person name="Chen C."/>
            <person name="Yan M."/>
            <person name="Daum C."/>
            <person name="Ng V."/>
            <person name="Clum A."/>
            <person name="Steindorff A."/>
            <person name="Ohm R.A."/>
            <person name="Martin F."/>
            <person name="Silar P."/>
            <person name="Natvig D.O."/>
            <person name="Lalanne C."/>
            <person name="Gautier V."/>
            <person name="Ament-Velasquez S.L."/>
            <person name="Kruys A."/>
            <person name="Hutchinson M.I."/>
            <person name="Powell A.J."/>
            <person name="Barry K."/>
            <person name="Miller A.N."/>
            <person name="Grigoriev I.V."/>
            <person name="Debuchy R."/>
            <person name="Gladieux P."/>
            <person name="Hiltunen Thoren M."/>
            <person name="Johannesson H."/>
        </authorList>
    </citation>
    <scope>NUCLEOTIDE SEQUENCE</scope>
    <source>
        <strain evidence="2">CBS 508.74</strain>
    </source>
</reference>
<dbReference type="EMBL" id="MU853343">
    <property type="protein sequence ID" value="KAK4112199.1"/>
    <property type="molecule type" value="Genomic_DNA"/>
</dbReference>
<dbReference type="Proteomes" id="UP001302812">
    <property type="component" value="Unassembled WGS sequence"/>
</dbReference>
<dbReference type="GeneID" id="89932648"/>
<keyword evidence="3" id="KW-1185">Reference proteome</keyword>
<name>A0AAN6TD39_9PEZI</name>
<evidence type="ECO:0000256" key="1">
    <source>
        <dbReference type="SAM" id="MobiDB-lite"/>
    </source>
</evidence>
<feature type="region of interest" description="Disordered" evidence="1">
    <location>
        <begin position="51"/>
        <end position="106"/>
    </location>
</feature>